<organism evidence="2 3">
    <name type="scientific">Mariniflexile jejuense</name>
    <dbReference type="NCBI Taxonomy" id="1173582"/>
    <lineage>
        <taxon>Bacteria</taxon>
        <taxon>Pseudomonadati</taxon>
        <taxon>Bacteroidota</taxon>
        <taxon>Flavobacteriia</taxon>
        <taxon>Flavobacteriales</taxon>
        <taxon>Flavobacteriaceae</taxon>
        <taxon>Mariniflexile</taxon>
    </lineage>
</organism>
<dbReference type="PROSITE" id="PS50042">
    <property type="entry name" value="CNMP_BINDING_3"/>
    <property type="match status" value="1"/>
</dbReference>
<dbReference type="Proteomes" id="UP001597061">
    <property type="component" value="Unassembled WGS sequence"/>
</dbReference>
<evidence type="ECO:0000313" key="3">
    <source>
        <dbReference type="Proteomes" id="UP001597061"/>
    </source>
</evidence>
<evidence type="ECO:0000313" key="2">
    <source>
        <dbReference type="EMBL" id="MFD0991329.1"/>
    </source>
</evidence>
<dbReference type="InterPro" id="IPR014710">
    <property type="entry name" value="RmlC-like_jellyroll"/>
</dbReference>
<keyword evidence="3" id="KW-1185">Reference proteome</keyword>
<dbReference type="Gene3D" id="2.60.120.10">
    <property type="entry name" value="Jelly Rolls"/>
    <property type="match status" value="1"/>
</dbReference>
<name>A0ABW3JLN0_9FLAO</name>
<sequence>MNTTKYNNLFSIVLLNSIYPLSKSLNKFLSNVLVSSHFKKGDFIVKSGEICNRIHLVRKGLVRGYFDYKNKEITTWVSVDNEMVTSITGYFKRETSIENIQCLEDTYTESISYEDMHFALQNFKDMNTLNRILMEQYYLHAEYRAFMARIPKAKDRYDHFIKISNPEIVKRLPKKYLASLLSIRPETLSRLEL</sequence>
<comment type="caution">
    <text evidence="2">The sequence shown here is derived from an EMBL/GenBank/DDBJ whole genome shotgun (WGS) entry which is preliminary data.</text>
</comment>
<evidence type="ECO:0000259" key="1">
    <source>
        <dbReference type="PROSITE" id="PS50042"/>
    </source>
</evidence>
<proteinExistence type="predicted"/>
<protein>
    <submittedName>
        <fullName evidence="2">Crp/Fnr family transcriptional regulator</fullName>
    </submittedName>
</protein>
<dbReference type="RefSeq" id="WP_379927007.1">
    <property type="nucleotide sequence ID" value="NZ_JBHTJI010000042.1"/>
</dbReference>
<dbReference type="EMBL" id="JBHTJI010000042">
    <property type="protein sequence ID" value="MFD0991329.1"/>
    <property type="molecule type" value="Genomic_DNA"/>
</dbReference>
<dbReference type="InterPro" id="IPR018490">
    <property type="entry name" value="cNMP-bd_dom_sf"/>
</dbReference>
<accession>A0ABW3JLN0</accession>
<gene>
    <name evidence="2" type="ORF">ACFQ1R_14575</name>
</gene>
<reference evidence="3" key="1">
    <citation type="journal article" date="2019" name="Int. J. Syst. Evol. Microbiol.">
        <title>The Global Catalogue of Microorganisms (GCM) 10K type strain sequencing project: providing services to taxonomists for standard genome sequencing and annotation.</title>
        <authorList>
            <consortium name="The Broad Institute Genomics Platform"/>
            <consortium name="The Broad Institute Genome Sequencing Center for Infectious Disease"/>
            <person name="Wu L."/>
            <person name="Ma J."/>
        </authorList>
    </citation>
    <scope>NUCLEOTIDE SEQUENCE [LARGE SCALE GENOMIC DNA]</scope>
    <source>
        <strain evidence="3">CCUG 62414</strain>
    </source>
</reference>
<dbReference type="InterPro" id="IPR000595">
    <property type="entry name" value="cNMP-bd_dom"/>
</dbReference>
<dbReference type="Pfam" id="PF00027">
    <property type="entry name" value="cNMP_binding"/>
    <property type="match status" value="1"/>
</dbReference>
<feature type="domain" description="Cyclic nucleotide-binding" evidence="1">
    <location>
        <begin position="17"/>
        <end position="63"/>
    </location>
</feature>
<dbReference type="SUPFAM" id="SSF51206">
    <property type="entry name" value="cAMP-binding domain-like"/>
    <property type="match status" value="1"/>
</dbReference>